<dbReference type="EMBL" id="VWLB01000020">
    <property type="protein sequence ID" value="KAA3928202.1"/>
    <property type="molecule type" value="Genomic_DNA"/>
</dbReference>
<protein>
    <submittedName>
        <fullName evidence="4">DUF4133 domain-containing protein</fullName>
    </submittedName>
</protein>
<dbReference type="Proteomes" id="UP000435985">
    <property type="component" value="Unassembled WGS sequence"/>
</dbReference>
<feature type="transmembrane region" description="Helical" evidence="1">
    <location>
        <begin position="48"/>
        <end position="68"/>
    </location>
</feature>
<evidence type="ECO:0000313" key="3">
    <source>
        <dbReference type="EMBL" id="KAA3928202.1"/>
    </source>
</evidence>
<evidence type="ECO:0000313" key="5">
    <source>
        <dbReference type="EMBL" id="MDC2406934.1"/>
    </source>
</evidence>
<dbReference type="Proteomes" id="UP000365824">
    <property type="component" value="Unassembled WGS sequence"/>
</dbReference>
<keyword evidence="1" id="KW-1133">Transmembrane helix</keyword>
<evidence type="ECO:0000313" key="6">
    <source>
        <dbReference type="EMBL" id="MDC2742243.1"/>
    </source>
</evidence>
<evidence type="ECO:0000256" key="1">
    <source>
        <dbReference type="SAM" id="Phobius"/>
    </source>
</evidence>
<evidence type="ECO:0000313" key="4">
    <source>
        <dbReference type="EMBL" id="KAA4662959.1"/>
    </source>
</evidence>
<reference evidence="5" key="3">
    <citation type="submission" date="2022-10" db="EMBL/GenBank/DDBJ databases">
        <title>Human gut microbiome strain richness.</title>
        <authorList>
            <person name="Chen-Liaw A."/>
        </authorList>
    </citation>
    <scope>NUCLEOTIDE SEQUENCE</scope>
    <source>
        <strain evidence="6">BSD2780120875st1_E1_BSD2780120875_150330</strain>
        <strain evidence="5">F7_m1001271B151109d0_201107</strain>
    </source>
</reference>
<dbReference type="RefSeq" id="WP_004309896.1">
    <property type="nucleotide sequence ID" value="NZ_BAABYJ010000001.1"/>
</dbReference>
<dbReference type="EMBL" id="JAQNWR010000002">
    <property type="protein sequence ID" value="MDC2406934.1"/>
    <property type="molecule type" value="Genomic_DNA"/>
</dbReference>
<name>A0A139LKP1_BACOV</name>
<organism evidence="4 10">
    <name type="scientific">Bacteroides ovatus</name>
    <dbReference type="NCBI Taxonomy" id="28116"/>
    <lineage>
        <taxon>Bacteria</taxon>
        <taxon>Pseudomonadati</taxon>
        <taxon>Bacteroidota</taxon>
        <taxon>Bacteroidia</taxon>
        <taxon>Bacteroidales</taxon>
        <taxon>Bacteroidaceae</taxon>
        <taxon>Bacteroides</taxon>
    </lineage>
</organism>
<dbReference type="AlphaFoldDB" id="A0A139LKP1"/>
<dbReference type="InterPro" id="IPR025407">
    <property type="entry name" value="DUF4133"/>
</dbReference>
<keyword evidence="1" id="KW-0812">Transmembrane</keyword>
<dbReference type="EMBL" id="JAQNZF010000008">
    <property type="protein sequence ID" value="MDC2742243.1"/>
    <property type="molecule type" value="Genomic_DNA"/>
</dbReference>
<sequence length="116" mass="13454">MEYNINKGIGRNVEFNGLQAQYLYFFVGGLLAIFLLFVIFYMIGIDRWFCIGFGVLSAFSLIFGVFHLNKKYGPNGLMKLAAVKYHPSYIINRKRISSLFKKRIHEKYIKSRNAGK</sequence>
<comment type="caution">
    <text evidence="4">The sequence shown here is derived from an EMBL/GenBank/DDBJ whole genome shotgun (WGS) entry which is preliminary data.</text>
</comment>
<reference evidence="7 8" key="1">
    <citation type="submission" date="2018-08" db="EMBL/GenBank/DDBJ databases">
        <title>A genome reference for cultivated species of the human gut microbiota.</title>
        <authorList>
            <person name="Zou Y."/>
            <person name="Xue W."/>
            <person name="Luo G."/>
        </authorList>
    </citation>
    <scope>NUCLEOTIDE SEQUENCE [LARGE SCALE GENOMIC DNA]</scope>
    <source>
        <strain evidence="7 8">AF04-46</strain>
    </source>
</reference>
<accession>A0A139LKP1</accession>
<dbReference type="Proteomes" id="UP000460135">
    <property type="component" value="Unassembled WGS sequence"/>
</dbReference>
<proteinExistence type="predicted"/>
<evidence type="ECO:0000313" key="8">
    <source>
        <dbReference type="Proteomes" id="UP000286031"/>
    </source>
</evidence>
<evidence type="ECO:0000313" key="2">
    <source>
        <dbReference type="EMBL" id="KAA3807123.1"/>
    </source>
</evidence>
<dbReference type="Proteomes" id="UP001214017">
    <property type="component" value="Unassembled WGS sequence"/>
</dbReference>
<gene>
    <name evidence="7" type="ORF">DWV35_13020</name>
    <name evidence="4" type="ORF">F3B98_17170</name>
    <name evidence="3" type="ORF">F3F25_12905</name>
    <name evidence="2" type="ORF">F3F51_06975</name>
    <name evidence="5" type="ORF">PO240_03510</name>
    <name evidence="6" type="ORF">PO382_08405</name>
</gene>
<dbReference type="EMBL" id="VWFO01000023">
    <property type="protein sequence ID" value="KAA4662959.1"/>
    <property type="molecule type" value="Genomic_DNA"/>
</dbReference>
<evidence type="ECO:0000313" key="7">
    <source>
        <dbReference type="EMBL" id="RGX09205.1"/>
    </source>
</evidence>
<dbReference type="Proteomes" id="UP000286031">
    <property type="component" value="Unassembled WGS sequence"/>
</dbReference>
<evidence type="ECO:0000313" key="11">
    <source>
        <dbReference type="Proteomes" id="UP000460135"/>
    </source>
</evidence>
<dbReference type="EMBL" id="QSBI01000016">
    <property type="protein sequence ID" value="RGX09205.1"/>
    <property type="molecule type" value="Genomic_DNA"/>
</dbReference>
<dbReference type="GeneID" id="75113156"/>
<evidence type="ECO:0000313" key="10">
    <source>
        <dbReference type="Proteomes" id="UP000435985"/>
    </source>
</evidence>
<keyword evidence="1" id="KW-0472">Membrane</keyword>
<reference evidence="9 10" key="2">
    <citation type="journal article" date="2019" name="Nat. Med.">
        <title>A library of human gut bacterial isolates paired with longitudinal multiomics data enables mechanistic microbiome research.</title>
        <authorList>
            <person name="Poyet M."/>
            <person name="Groussin M."/>
            <person name="Gibbons S.M."/>
            <person name="Avila-Pacheco J."/>
            <person name="Jiang X."/>
            <person name="Kearney S.M."/>
            <person name="Perrotta A.R."/>
            <person name="Berdy B."/>
            <person name="Zhao S."/>
            <person name="Lieberman T.D."/>
            <person name="Swanson P.K."/>
            <person name="Smith M."/>
            <person name="Roesemann S."/>
            <person name="Alexander J.E."/>
            <person name="Rich S.A."/>
            <person name="Livny J."/>
            <person name="Vlamakis H."/>
            <person name="Clish C."/>
            <person name="Bullock K."/>
            <person name="Deik A."/>
            <person name="Scott J."/>
            <person name="Pierce K.A."/>
            <person name="Xavier R.J."/>
            <person name="Alm E.J."/>
        </authorList>
    </citation>
    <scope>NUCLEOTIDE SEQUENCE [LARGE SCALE GENOMIC DNA]</scope>
    <source>
        <strain evidence="4 10">BIOML-A14</strain>
        <strain evidence="3 9">BIOML-A160</strain>
        <strain evidence="2 11">BIOML-A183</strain>
    </source>
</reference>
<dbReference type="Proteomes" id="UP001219389">
    <property type="component" value="Unassembled WGS sequence"/>
</dbReference>
<dbReference type="Pfam" id="PF13571">
    <property type="entry name" value="DUF4133"/>
    <property type="match status" value="1"/>
</dbReference>
<feature type="transmembrane region" description="Helical" evidence="1">
    <location>
        <begin position="22"/>
        <end position="41"/>
    </location>
</feature>
<dbReference type="EMBL" id="VWLX01000004">
    <property type="protein sequence ID" value="KAA3807123.1"/>
    <property type="molecule type" value="Genomic_DNA"/>
</dbReference>
<evidence type="ECO:0000313" key="9">
    <source>
        <dbReference type="Proteomes" id="UP000365824"/>
    </source>
</evidence>